<keyword evidence="5" id="KW-1185">Reference proteome</keyword>
<proteinExistence type="predicted"/>
<dbReference type="InterPro" id="IPR029149">
    <property type="entry name" value="Creatin/AminoP/Spt16_N"/>
</dbReference>
<dbReference type="Gene3D" id="3.40.350.10">
    <property type="entry name" value="Creatinase/prolidase N-terminal domain"/>
    <property type="match status" value="1"/>
</dbReference>
<evidence type="ECO:0000259" key="2">
    <source>
        <dbReference type="Pfam" id="PF01321"/>
    </source>
</evidence>
<protein>
    <submittedName>
        <fullName evidence="4">Dipeptidase pepE</fullName>
        <ecNumber evidence="4">3.4.13.9</ecNumber>
    </submittedName>
    <submittedName>
        <fullName evidence="3">Xaa-Pro aminopeptidase</fullName>
        <ecNumber evidence="3">3.4.13.-</ecNumber>
    </submittedName>
</protein>
<dbReference type="PANTHER" id="PTHR46112">
    <property type="entry name" value="AMINOPEPTIDASE"/>
    <property type="match status" value="1"/>
</dbReference>
<dbReference type="Pfam" id="PF00557">
    <property type="entry name" value="Peptidase_M24"/>
    <property type="match status" value="1"/>
</dbReference>
<dbReference type="Gene3D" id="3.90.230.10">
    <property type="entry name" value="Creatinase/methionine aminopeptidase superfamily"/>
    <property type="match status" value="1"/>
</dbReference>
<dbReference type="InterPro" id="IPR000994">
    <property type="entry name" value="Pept_M24"/>
</dbReference>
<dbReference type="EC" id="3.4.13.9" evidence="4"/>
<dbReference type="EMBL" id="CP011312">
    <property type="protein sequence ID" value="AKE41205.1"/>
    <property type="molecule type" value="Genomic_DNA"/>
</dbReference>
<reference evidence="4 6" key="2">
    <citation type="submission" date="2018-12" db="EMBL/GenBank/DDBJ databases">
        <authorList>
            <consortium name="Pathogen Informatics"/>
        </authorList>
    </citation>
    <scope>NUCLEOTIDE SEQUENCE [LARGE SCALE GENOMIC DNA]</scope>
    <source>
        <strain evidence="4 6">NCTC949</strain>
    </source>
</reference>
<evidence type="ECO:0000313" key="6">
    <source>
        <dbReference type="Proteomes" id="UP000271380"/>
    </source>
</evidence>
<sequence>MTNFFSTQVYLDRIHRVQMLAQEKGLSGLIIGSGAQLIYLTGSRISTHERLLALVIPAHGTPTLVLPAVDRGDIAKSPLAQLGFDIITWEDGENPHHIAITALALSPTTTTPEIALGSELSADHVLALMALLPHASFSLATSVLAELFIAKDSPEIADLRFAGEAIDRVHAQVPELLRAGRTEKEVAKDLEQLILREHKTVDFVIVGSAENGANPHHDFSDRVLTVGDMVVVDIGGTTALGYHSDCTRTYIVGGLESANPDALAMYEVLFQAQKEAVQAVRPGVTAHYIDNVARQAITQAGYGEYFIHRTGHGIGLSTHEEPFIMAGNDLVLSPGMAFSIEPGIYIPHQYGARIEDIVVVTDTACELLNNQPRILR</sequence>
<dbReference type="InterPro" id="IPR000587">
    <property type="entry name" value="Creatinase_N"/>
</dbReference>
<dbReference type="HOGENOM" id="CLU_017266_4_1_11"/>
<evidence type="ECO:0000313" key="4">
    <source>
        <dbReference type="EMBL" id="VEH08481.1"/>
    </source>
</evidence>
<dbReference type="AlphaFoldDB" id="A0A0F6R0B6"/>
<reference evidence="3 5" key="1">
    <citation type="journal article" date="2015" name="Genome Announc.">
        <title>Complete Genome Sequence of Corynebacterium kutscheri DSM 20755, a Corynebacterial Type Strain with Remarkably Low G+C Content of Chromosomal DNA.</title>
        <authorList>
            <person name="Ruckert C."/>
            <person name="Albersmeier A."/>
            <person name="Winkler A."/>
            <person name="Tauch A."/>
        </authorList>
    </citation>
    <scope>NUCLEOTIDE SEQUENCE [LARGE SCALE GENOMIC DNA]</scope>
    <source>
        <strain evidence="3 5">DSM 20755</strain>
    </source>
</reference>
<dbReference type="EC" id="3.4.13.-" evidence="3"/>
<keyword evidence="3" id="KW-0645">Protease</keyword>
<evidence type="ECO:0000313" key="3">
    <source>
        <dbReference type="EMBL" id="AKE41205.1"/>
    </source>
</evidence>
<dbReference type="KEGG" id="cku:UL82_05145"/>
<evidence type="ECO:0000313" key="5">
    <source>
        <dbReference type="Proteomes" id="UP000033457"/>
    </source>
</evidence>
<dbReference type="OrthoDB" id="9806388at2"/>
<dbReference type="PANTHER" id="PTHR46112:SF3">
    <property type="entry name" value="AMINOPEPTIDASE YPDF"/>
    <property type="match status" value="1"/>
</dbReference>
<dbReference type="EMBL" id="LR134377">
    <property type="protein sequence ID" value="VEH08481.1"/>
    <property type="molecule type" value="Genomic_DNA"/>
</dbReference>
<dbReference type="SUPFAM" id="SSF55920">
    <property type="entry name" value="Creatinase/aminopeptidase"/>
    <property type="match status" value="1"/>
</dbReference>
<dbReference type="GO" id="GO:0004177">
    <property type="term" value="F:aminopeptidase activity"/>
    <property type="evidence" value="ECO:0007669"/>
    <property type="project" value="UniProtKB-KW"/>
</dbReference>
<evidence type="ECO:0000259" key="1">
    <source>
        <dbReference type="Pfam" id="PF00557"/>
    </source>
</evidence>
<organism evidence="3 5">
    <name type="scientific">Corynebacterium kutscheri</name>
    <dbReference type="NCBI Taxonomy" id="35755"/>
    <lineage>
        <taxon>Bacteria</taxon>
        <taxon>Bacillati</taxon>
        <taxon>Actinomycetota</taxon>
        <taxon>Actinomycetes</taxon>
        <taxon>Mycobacteriales</taxon>
        <taxon>Corynebacteriaceae</taxon>
        <taxon>Corynebacterium</taxon>
    </lineage>
</organism>
<name>A0A0F6R0B6_9CORY</name>
<dbReference type="InterPro" id="IPR036005">
    <property type="entry name" value="Creatinase/aminopeptidase-like"/>
</dbReference>
<dbReference type="SUPFAM" id="SSF53092">
    <property type="entry name" value="Creatinase/prolidase N-terminal domain"/>
    <property type="match status" value="1"/>
</dbReference>
<dbReference type="Proteomes" id="UP000033457">
    <property type="component" value="Chromosome"/>
</dbReference>
<accession>A0A0F6R0B6</accession>
<keyword evidence="3" id="KW-0031">Aminopeptidase</keyword>
<gene>
    <name evidence="3" type="primary">pepE</name>
    <name evidence="4" type="ORF">NCTC949_01595</name>
    <name evidence="3" type="ORF">UL82_05145</name>
</gene>
<keyword evidence="3" id="KW-0224">Dipeptidase</keyword>
<dbReference type="Pfam" id="PF01321">
    <property type="entry name" value="Creatinase_N"/>
    <property type="match status" value="1"/>
</dbReference>
<feature type="domain" description="Creatinase N-terminal" evidence="2">
    <location>
        <begin position="13"/>
        <end position="146"/>
    </location>
</feature>
<keyword evidence="3" id="KW-0378">Hydrolase</keyword>
<dbReference type="Proteomes" id="UP000271380">
    <property type="component" value="Chromosome"/>
</dbReference>
<dbReference type="STRING" id="35755.UL82_05145"/>
<dbReference type="GO" id="GO:0102009">
    <property type="term" value="F:proline dipeptidase activity"/>
    <property type="evidence" value="ECO:0007669"/>
    <property type="project" value="UniProtKB-EC"/>
</dbReference>
<feature type="domain" description="Peptidase M24" evidence="1">
    <location>
        <begin position="159"/>
        <end position="362"/>
    </location>
</feature>
<dbReference type="InterPro" id="IPR050659">
    <property type="entry name" value="Peptidase_M24B"/>
</dbReference>
<dbReference type="RefSeq" id="WP_046439369.1">
    <property type="nucleotide sequence ID" value="NZ_CP011312.1"/>
</dbReference>